<keyword evidence="1" id="KW-1133">Transmembrane helix</keyword>
<dbReference type="EMBL" id="UOFW01000162">
    <property type="protein sequence ID" value="VAX06332.1"/>
    <property type="molecule type" value="Genomic_DNA"/>
</dbReference>
<evidence type="ECO:0000256" key="1">
    <source>
        <dbReference type="SAM" id="Phobius"/>
    </source>
</evidence>
<name>A0A3B1ARG8_9ZZZZ</name>
<feature type="transmembrane region" description="Helical" evidence="1">
    <location>
        <begin position="224"/>
        <end position="243"/>
    </location>
</feature>
<evidence type="ECO:0000313" key="2">
    <source>
        <dbReference type="EMBL" id="VAX06332.1"/>
    </source>
</evidence>
<reference evidence="2" key="1">
    <citation type="submission" date="2018-06" db="EMBL/GenBank/DDBJ databases">
        <authorList>
            <person name="Zhirakovskaya E."/>
        </authorList>
    </citation>
    <scope>NUCLEOTIDE SEQUENCE</scope>
</reference>
<organism evidence="2">
    <name type="scientific">hydrothermal vent metagenome</name>
    <dbReference type="NCBI Taxonomy" id="652676"/>
    <lineage>
        <taxon>unclassified sequences</taxon>
        <taxon>metagenomes</taxon>
        <taxon>ecological metagenomes</taxon>
    </lineage>
</organism>
<accession>A0A3B1ARG8</accession>
<keyword evidence="1" id="KW-0812">Transmembrane</keyword>
<keyword evidence="1" id="KW-0472">Membrane</keyword>
<dbReference type="AlphaFoldDB" id="A0A3B1ARG8"/>
<protein>
    <submittedName>
        <fullName evidence="2">Uncharacterized protein</fullName>
    </submittedName>
</protein>
<proteinExistence type="predicted"/>
<gene>
    <name evidence="2" type="ORF">MNBD_ALPHA03-132</name>
</gene>
<sequence length="247" mass="28189">MFLTLRTAFILLVGIVFPSVYAFAGIVKSPDKHGNNYALHHRIIIYNNAKKHQSQQSNSGVVSNRYITEAILGAPPIGSPTELKSQFNGISRPNDFANLLPKSQRLNMPYASLSLSQDNFILDDSFNNDNTISTETFLDSFKDDPKFRTIYFTSRNLIFSYKNSARNIMNLGFDMTESDYIRASRSNEILNKKFERPPTASERRNATAEFSKLVHYTTESYKTILIAFLALMAALYLSFRYILNKYI</sequence>